<feature type="transmembrane region" description="Helical" evidence="2">
    <location>
        <begin position="113"/>
        <end position="135"/>
    </location>
</feature>
<evidence type="ECO:0000313" key="4">
    <source>
        <dbReference type="EMBL" id="KAE9591412.1"/>
    </source>
</evidence>
<protein>
    <submittedName>
        <fullName evidence="4">Uncharacterized protein</fullName>
    </submittedName>
</protein>
<name>A0A6A4NPK1_LUPAL</name>
<sequence length="140" mass="14608">MASVSVYMVLMIIISVMPSPLHSSYSQTIPQVSTLSTSPTTVKDPSPYTLSPFQELSPDIAPLFPSSPGDVLPTPGGSEIPTIPSNPSSNPDDMVAPGPLSAFSPFGSMSSNAPISLVCNTATAAIAGLAAFWYMQYIRV</sequence>
<gene>
    <name evidence="4" type="ORF">Lalb_Chr20g0118191</name>
</gene>
<evidence type="ECO:0000313" key="5">
    <source>
        <dbReference type="Proteomes" id="UP000447434"/>
    </source>
</evidence>
<dbReference type="Proteomes" id="UP000447434">
    <property type="component" value="Chromosome 20"/>
</dbReference>
<evidence type="ECO:0000256" key="3">
    <source>
        <dbReference type="SAM" id="SignalP"/>
    </source>
</evidence>
<keyword evidence="5" id="KW-1185">Reference proteome</keyword>
<keyword evidence="2" id="KW-1133">Transmembrane helix</keyword>
<keyword evidence="2" id="KW-0812">Transmembrane</keyword>
<keyword evidence="2" id="KW-0472">Membrane</keyword>
<dbReference type="PANTHER" id="PTHR35725:SF3">
    <property type="entry name" value="CLASSICAL ARABINOGALACTAN PROTEIN 25"/>
    <property type="match status" value="1"/>
</dbReference>
<evidence type="ECO:0000256" key="2">
    <source>
        <dbReference type="SAM" id="Phobius"/>
    </source>
</evidence>
<accession>A0A6A4NPK1</accession>
<dbReference type="PANTHER" id="PTHR35725">
    <property type="entry name" value="CLASSICAL ARABINOGALACTAN PROTEIN 26"/>
    <property type="match status" value="1"/>
</dbReference>
<dbReference type="InterPro" id="IPR039346">
    <property type="entry name" value="AGP25/26"/>
</dbReference>
<dbReference type="EMBL" id="WOCE01000020">
    <property type="protein sequence ID" value="KAE9591412.1"/>
    <property type="molecule type" value="Genomic_DNA"/>
</dbReference>
<proteinExistence type="predicted"/>
<feature type="chain" id="PRO_5025477865" evidence="3">
    <location>
        <begin position="27"/>
        <end position="140"/>
    </location>
</feature>
<dbReference type="AlphaFoldDB" id="A0A6A4NPK1"/>
<feature type="signal peptide" evidence="3">
    <location>
        <begin position="1"/>
        <end position="26"/>
    </location>
</feature>
<comment type="caution">
    <text evidence="4">The sequence shown here is derived from an EMBL/GenBank/DDBJ whole genome shotgun (WGS) entry which is preliminary data.</text>
</comment>
<organism evidence="4 5">
    <name type="scientific">Lupinus albus</name>
    <name type="common">White lupine</name>
    <name type="synonym">Lupinus termis</name>
    <dbReference type="NCBI Taxonomy" id="3870"/>
    <lineage>
        <taxon>Eukaryota</taxon>
        <taxon>Viridiplantae</taxon>
        <taxon>Streptophyta</taxon>
        <taxon>Embryophyta</taxon>
        <taxon>Tracheophyta</taxon>
        <taxon>Spermatophyta</taxon>
        <taxon>Magnoliopsida</taxon>
        <taxon>eudicotyledons</taxon>
        <taxon>Gunneridae</taxon>
        <taxon>Pentapetalae</taxon>
        <taxon>rosids</taxon>
        <taxon>fabids</taxon>
        <taxon>Fabales</taxon>
        <taxon>Fabaceae</taxon>
        <taxon>Papilionoideae</taxon>
        <taxon>50 kb inversion clade</taxon>
        <taxon>genistoids sensu lato</taxon>
        <taxon>core genistoids</taxon>
        <taxon>Genisteae</taxon>
        <taxon>Lupinus</taxon>
    </lineage>
</organism>
<dbReference type="OrthoDB" id="1939220at2759"/>
<feature type="region of interest" description="Disordered" evidence="1">
    <location>
        <begin position="74"/>
        <end position="94"/>
    </location>
</feature>
<reference evidence="5" key="1">
    <citation type="journal article" date="2020" name="Nat. Commun.">
        <title>Genome sequence of the cluster root forming white lupin.</title>
        <authorList>
            <person name="Hufnagel B."/>
            <person name="Marques A."/>
            <person name="Soriano A."/>
            <person name="Marques L."/>
            <person name="Divol F."/>
            <person name="Doumas P."/>
            <person name="Sallet E."/>
            <person name="Mancinotti D."/>
            <person name="Carrere S."/>
            <person name="Marande W."/>
            <person name="Arribat S."/>
            <person name="Keller J."/>
            <person name="Huneau C."/>
            <person name="Blein T."/>
            <person name="Aime D."/>
            <person name="Laguerre M."/>
            <person name="Taylor J."/>
            <person name="Schubert V."/>
            <person name="Nelson M."/>
            <person name="Geu-Flores F."/>
            <person name="Crespi M."/>
            <person name="Gallardo-Guerrero K."/>
            <person name="Delaux P.-M."/>
            <person name="Salse J."/>
            <person name="Berges H."/>
            <person name="Guyot R."/>
            <person name="Gouzy J."/>
            <person name="Peret B."/>
        </authorList>
    </citation>
    <scope>NUCLEOTIDE SEQUENCE [LARGE SCALE GENOMIC DNA]</scope>
    <source>
        <strain evidence="5">cv. Amiga</strain>
    </source>
</reference>
<keyword evidence="3" id="KW-0732">Signal</keyword>
<evidence type="ECO:0000256" key="1">
    <source>
        <dbReference type="SAM" id="MobiDB-lite"/>
    </source>
</evidence>